<name>A0A419F730_9BACT</name>
<dbReference type="PANTHER" id="PTHR38449:SF1">
    <property type="entry name" value="REGULATORY PROTEIN SSL2874-RELATED"/>
    <property type="match status" value="1"/>
</dbReference>
<proteinExistence type="predicted"/>
<reference evidence="1 2" key="1">
    <citation type="journal article" date="2017" name="ISME J.">
        <title>Energy and carbon metabolisms in a deep terrestrial subsurface fluid microbial community.</title>
        <authorList>
            <person name="Momper L."/>
            <person name="Jungbluth S.P."/>
            <person name="Lee M.D."/>
            <person name="Amend J.P."/>
        </authorList>
    </citation>
    <scope>NUCLEOTIDE SEQUENCE [LARGE SCALE GENOMIC DNA]</scope>
    <source>
        <strain evidence="1">SURF_17</strain>
    </source>
</reference>
<comment type="caution">
    <text evidence="1">The sequence shown here is derived from an EMBL/GenBank/DDBJ whole genome shotgun (WGS) entry which is preliminary data.</text>
</comment>
<dbReference type="AlphaFoldDB" id="A0A419F730"/>
<dbReference type="EMBL" id="QZKI01000018">
    <property type="protein sequence ID" value="RJP74219.1"/>
    <property type="molecule type" value="Genomic_DNA"/>
</dbReference>
<dbReference type="NCBIfam" id="NF003315">
    <property type="entry name" value="PRK04323.1"/>
    <property type="match status" value="1"/>
</dbReference>
<protein>
    <submittedName>
        <fullName evidence="1">DUF370 domain-containing protein</fullName>
    </submittedName>
</protein>
<sequence length="81" mass="8713">MTGIISIGFGGSVMADKIVAVVPPDSKPSMRLRDTARAENRLIDATQGHRTRAVIITTSNHVILCGISPDTLVQRIKESEV</sequence>
<dbReference type="PANTHER" id="PTHR38449">
    <property type="entry name" value="REGULATORY PROTEIN TM_1690-RELATED"/>
    <property type="match status" value="1"/>
</dbReference>
<gene>
    <name evidence="1" type="ORF">C4532_02980</name>
</gene>
<evidence type="ECO:0000313" key="1">
    <source>
        <dbReference type="EMBL" id="RJP74219.1"/>
    </source>
</evidence>
<dbReference type="Proteomes" id="UP000285961">
    <property type="component" value="Unassembled WGS sequence"/>
</dbReference>
<dbReference type="Pfam" id="PF04025">
    <property type="entry name" value="RemA-like"/>
    <property type="match status" value="1"/>
</dbReference>
<organism evidence="1 2">
    <name type="scientific">Candidatus Abyssobacteria bacterium SURF_17</name>
    <dbReference type="NCBI Taxonomy" id="2093361"/>
    <lineage>
        <taxon>Bacteria</taxon>
        <taxon>Pseudomonadati</taxon>
        <taxon>Candidatus Hydrogenedentota</taxon>
        <taxon>Candidatus Abyssobacteria</taxon>
    </lineage>
</organism>
<evidence type="ECO:0000313" key="2">
    <source>
        <dbReference type="Proteomes" id="UP000285961"/>
    </source>
</evidence>
<accession>A0A419F730</accession>
<dbReference type="InterPro" id="IPR007169">
    <property type="entry name" value="RemA-like"/>
</dbReference>